<dbReference type="GO" id="GO:0005770">
    <property type="term" value="C:late endosome"/>
    <property type="evidence" value="ECO:0000318"/>
    <property type="project" value="GO_Central"/>
</dbReference>
<name>W5N3V5_LEPOC</name>
<dbReference type="GO" id="GO:0005769">
    <property type="term" value="C:early endosome"/>
    <property type="evidence" value="ECO:0000318"/>
    <property type="project" value="GO_Central"/>
</dbReference>
<dbReference type="Ensembl" id="ENSLOCT00000015343.1">
    <property type="protein sequence ID" value="ENSLOCP00000015314.1"/>
    <property type="gene ID" value="ENSLOCG00000012442.1"/>
</dbReference>
<reference evidence="3" key="3">
    <citation type="submission" date="2025-09" db="UniProtKB">
        <authorList>
            <consortium name="Ensembl"/>
        </authorList>
    </citation>
    <scope>IDENTIFICATION</scope>
</reference>
<feature type="region of interest" description="Disordered" evidence="1">
    <location>
        <begin position="1"/>
        <end position="73"/>
    </location>
</feature>
<protein>
    <recommendedName>
        <fullName evidence="5">Prostate androgen-regulated mucin-like protein 1</fullName>
    </recommendedName>
</protein>
<dbReference type="PANTHER" id="PTHR35453:SF1">
    <property type="entry name" value="PROSTATE ANDROGEN-REGULATED MUCIN-LIKE PROTEIN 1"/>
    <property type="match status" value="1"/>
</dbReference>
<feature type="compositionally biased region" description="Polar residues" evidence="1">
    <location>
        <begin position="40"/>
        <end position="55"/>
    </location>
</feature>
<evidence type="ECO:0000256" key="1">
    <source>
        <dbReference type="SAM" id="MobiDB-lite"/>
    </source>
</evidence>
<dbReference type="PANTHER" id="PTHR35453">
    <property type="entry name" value="PROSTATE ANDROGEN-REGULATED MUCIN-LIKE PROTEIN 1"/>
    <property type="match status" value="1"/>
</dbReference>
<reference evidence="3" key="2">
    <citation type="submission" date="2025-08" db="UniProtKB">
        <authorList>
            <consortium name="Ensembl"/>
        </authorList>
    </citation>
    <scope>IDENTIFICATION</scope>
</reference>
<evidence type="ECO:0000313" key="4">
    <source>
        <dbReference type="Proteomes" id="UP000018468"/>
    </source>
</evidence>
<evidence type="ECO:0000256" key="2">
    <source>
        <dbReference type="SAM" id="Phobius"/>
    </source>
</evidence>
<dbReference type="GO" id="GO:0005886">
    <property type="term" value="C:plasma membrane"/>
    <property type="evidence" value="ECO:0000318"/>
    <property type="project" value="GO_Central"/>
</dbReference>
<feature type="transmembrane region" description="Helical" evidence="2">
    <location>
        <begin position="183"/>
        <end position="204"/>
    </location>
</feature>
<keyword evidence="2" id="KW-1133">Transmembrane helix</keyword>
<dbReference type="Proteomes" id="UP000018468">
    <property type="component" value="Linkage group LG2"/>
</dbReference>
<dbReference type="InParanoid" id="W5N3V5"/>
<dbReference type="AlphaFoldDB" id="W5N3V5"/>
<dbReference type="STRING" id="7918.ENSLOCP00000015314"/>
<sequence>MGPTENLSVTTSQPSTAQEPTSSEIPDNVSTTALPHLTSMPLTQSTRPLSSSITSKPEHSPTENTIATETQTTTPTAVSMINGTSESSLAVATSPKTANSSAAISSLTTEAATTTVAGSAHSPSVGSSTVLRSTVTHPNPVFNTSLATTMASRPPSTTVLSLGTAQGEKHEQHSPEALSAGSVIAIVSAVIAIVVLVFGAAYYLKMRRATYGRLLDDTDYGSVGNFNNPLYEN</sequence>
<dbReference type="Pfam" id="PF17061">
    <property type="entry name" value="PARM"/>
    <property type="match status" value="1"/>
</dbReference>
<dbReference type="HOGENOM" id="CLU_1189571_0_0_1"/>
<dbReference type="FunCoup" id="W5N3V5">
    <property type="interactions" value="7"/>
</dbReference>
<keyword evidence="2" id="KW-0472">Membrane</keyword>
<reference evidence="4" key="1">
    <citation type="submission" date="2011-12" db="EMBL/GenBank/DDBJ databases">
        <title>The Draft Genome of Lepisosteus oculatus.</title>
        <authorList>
            <consortium name="The Broad Institute Genome Assembly &amp; Analysis Group"/>
            <consortium name="Computational R&amp;D Group"/>
            <consortium name="and Sequencing Platform"/>
            <person name="Di Palma F."/>
            <person name="Alfoldi J."/>
            <person name="Johnson J."/>
            <person name="Berlin A."/>
            <person name="Gnerre S."/>
            <person name="Jaffe D."/>
            <person name="MacCallum I."/>
            <person name="Young S."/>
            <person name="Walker B.J."/>
            <person name="Lander E.S."/>
            <person name="Lindblad-Toh K."/>
        </authorList>
    </citation>
    <scope>NUCLEOTIDE SEQUENCE [LARGE SCALE GENOMIC DNA]</scope>
</reference>
<dbReference type="OMA" id="TESXSIA"/>
<dbReference type="InterPro" id="IPR031431">
    <property type="entry name" value="PARM1"/>
</dbReference>
<keyword evidence="4" id="KW-1185">Reference proteome</keyword>
<evidence type="ECO:0000313" key="3">
    <source>
        <dbReference type="Ensembl" id="ENSLOCP00000015314.1"/>
    </source>
</evidence>
<proteinExistence type="predicted"/>
<keyword evidence="2" id="KW-0812">Transmembrane</keyword>
<accession>W5N3V5</accession>
<feature type="region of interest" description="Disordered" evidence="1">
    <location>
        <begin position="115"/>
        <end position="138"/>
    </location>
</feature>
<dbReference type="Bgee" id="ENSLOCG00000012442">
    <property type="expression patterns" value="Expressed in intestine and 12 other cell types or tissues"/>
</dbReference>
<dbReference type="GO" id="GO:0005794">
    <property type="term" value="C:Golgi apparatus"/>
    <property type="evidence" value="ECO:0000318"/>
    <property type="project" value="GO_Central"/>
</dbReference>
<dbReference type="GeneTree" id="ENSGT01120000271965"/>
<feature type="compositionally biased region" description="Polar residues" evidence="1">
    <location>
        <begin position="1"/>
        <end position="33"/>
    </location>
</feature>
<dbReference type="EMBL" id="AHAT01032698">
    <property type="status" value="NOT_ANNOTATED_CDS"/>
    <property type="molecule type" value="Genomic_DNA"/>
</dbReference>
<organism evidence="3 4">
    <name type="scientific">Lepisosteus oculatus</name>
    <name type="common">Spotted gar</name>
    <dbReference type="NCBI Taxonomy" id="7918"/>
    <lineage>
        <taxon>Eukaryota</taxon>
        <taxon>Metazoa</taxon>
        <taxon>Chordata</taxon>
        <taxon>Craniata</taxon>
        <taxon>Vertebrata</taxon>
        <taxon>Euteleostomi</taxon>
        <taxon>Actinopterygii</taxon>
        <taxon>Neopterygii</taxon>
        <taxon>Holostei</taxon>
        <taxon>Semionotiformes</taxon>
        <taxon>Lepisosteidae</taxon>
        <taxon>Lepisosteus</taxon>
    </lineage>
</organism>
<feature type="compositionally biased region" description="Low complexity" evidence="1">
    <location>
        <begin position="62"/>
        <end position="73"/>
    </location>
</feature>
<evidence type="ECO:0008006" key="5">
    <source>
        <dbReference type="Google" id="ProtNLM"/>
    </source>
</evidence>
<dbReference type="eggNOG" id="ENOG502S50N">
    <property type="taxonomic scope" value="Eukaryota"/>
</dbReference>